<dbReference type="AlphaFoldDB" id="M2MNT2"/>
<keyword evidence="2" id="KW-1185">Reference proteome</keyword>
<accession>M2MNT2</accession>
<dbReference type="GeneID" id="19108274"/>
<protein>
    <submittedName>
        <fullName evidence="1">Uncharacterized protein</fullName>
    </submittedName>
</protein>
<proteinExistence type="predicted"/>
<dbReference type="RefSeq" id="XP_007680292.1">
    <property type="nucleotide sequence ID" value="XM_007682102.1"/>
</dbReference>
<name>M2MNT2_BAUPA</name>
<dbReference type="KEGG" id="bcom:BAUCODRAFT_133965"/>
<reference evidence="1" key="1">
    <citation type="journal article" date="2012" name="PLoS Pathog.">
        <title>Diverse lifestyles and strategies of plant pathogenesis encoded in the genomes of eighteen Dothideomycetes fungi.</title>
        <authorList>
            <person name="Ohm R.A."/>
            <person name="Feau N."/>
            <person name="Henrissat B."/>
            <person name="Schoch C.L."/>
            <person name="Horwitz B.A."/>
            <person name="Barry K.W."/>
            <person name="Condon B.J."/>
            <person name="Copeland A.C."/>
            <person name="Dhillon B."/>
            <person name="Glaser F."/>
            <person name="Hesse C.N."/>
            <person name="Kosti I."/>
            <person name="LaButti K."/>
            <person name="Lindquist E.A."/>
            <person name="Lucas S."/>
            <person name="Salamov A.A."/>
            <person name="Bradshaw R.E."/>
            <person name="Ciuffetti L."/>
            <person name="Hamelin R.C."/>
            <person name="Kema G.H.J."/>
            <person name="Lawrence C."/>
            <person name="Scott J.A."/>
            <person name="Spatafora J.W."/>
            <person name="Turgeon B.G."/>
            <person name="de Wit P.J.G.M."/>
            <person name="Zhong S."/>
            <person name="Goodwin S.B."/>
            <person name="Grigoriev I.V."/>
        </authorList>
    </citation>
    <scope>NUCLEOTIDE SEQUENCE [LARGE SCALE GENOMIC DNA]</scope>
    <source>
        <strain evidence="1">UAMH 10762</strain>
    </source>
</reference>
<dbReference type="Proteomes" id="UP000011761">
    <property type="component" value="Unassembled WGS sequence"/>
</dbReference>
<sequence length="239" mass="26699">MAGNDILPIPAYLMTDMCPEYLFVTAASVLANHPTFVVYAVTDSACQKIPYILADNTDVAREDVAWCKEFNLYDTLLARELKCLTLGSDVQNHRFIKPLRELPIRATLAPLHCLFFLQPGFAYANLLDPDNPRLTCRALLTPNETPGFRTPTEAEVGACAVAQQRLLQNCGQEYDGALVFEALLAMQHYLAGTGQSLHWSEFLTEYEVLTGLLISVSDVADFIVTYGEYLAYLEAWNFE</sequence>
<evidence type="ECO:0000313" key="1">
    <source>
        <dbReference type="EMBL" id="EMC93113.1"/>
    </source>
</evidence>
<dbReference type="HOGENOM" id="CLU_1160924_0_0_1"/>
<evidence type="ECO:0000313" key="2">
    <source>
        <dbReference type="Proteomes" id="UP000011761"/>
    </source>
</evidence>
<dbReference type="EMBL" id="KB445561">
    <property type="protein sequence ID" value="EMC93113.1"/>
    <property type="molecule type" value="Genomic_DNA"/>
</dbReference>
<organism evidence="1 2">
    <name type="scientific">Baudoinia panamericana (strain UAMH 10762)</name>
    <name type="common">Angels' share fungus</name>
    <name type="synonym">Baudoinia compniacensis (strain UAMH 10762)</name>
    <dbReference type="NCBI Taxonomy" id="717646"/>
    <lineage>
        <taxon>Eukaryota</taxon>
        <taxon>Fungi</taxon>
        <taxon>Dikarya</taxon>
        <taxon>Ascomycota</taxon>
        <taxon>Pezizomycotina</taxon>
        <taxon>Dothideomycetes</taxon>
        <taxon>Dothideomycetidae</taxon>
        <taxon>Mycosphaerellales</taxon>
        <taxon>Teratosphaeriaceae</taxon>
        <taxon>Baudoinia</taxon>
    </lineage>
</organism>
<gene>
    <name evidence="1" type="ORF">BAUCODRAFT_133965</name>
</gene>